<dbReference type="Proteomes" id="UP001430953">
    <property type="component" value="Unassembled WGS sequence"/>
</dbReference>
<keyword evidence="10 13" id="KW-0408">Iron</keyword>
<keyword evidence="14" id="KW-1133">Transmembrane helix</keyword>
<dbReference type="CDD" id="cd11056">
    <property type="entry name" value="CYP6-like"/>
    <property type="match status" value="1"/>
</dbReference>
<keyword evidence="8" id="KW-0492">Microsome</keyword>
<dbReference type="PANTHER" id="PTHR24292">
    <property type="entry name" value="CYTOCHROME P450"/>
    <property type="match status" value="1"/>
</dbReference>
<evidence type="ECO:0000256" key="2">
    <source>
        <dbReference type="ARBA" id="ARBA00004174"/>
    </source>
</evidence>
<dbReference type="GO" id="GO:0020037">
    <property type="term" value="F:heme binding"/>
    <property type="evidence" value="ECO:0007669"/>
    <property type="project" value="InterPro"/>
</dbReference>
<evidence type="ECO:0000313" key="15">
    <source>
        <dbReference type="EMBL" id="KAL0110961.1"/>
    </source>
</evidence>
<keyword evidence="12 14" id="KW-0472">Membrane</keyword>
<accession>A0AAW2F4K7</accession>
<dbReference type="FunFam" id="1.10.630.10:FF:000042">
    <property type="entry name" value="Cytochrome P450"/>
    <property type="match status" value="1"/>
</dbReference>
<keyword evidence="16" id="KW-1185">Reference proteome</keyword>
<dbReference type="InterPro" id="IPR002401">
    <property type="entry name" value="Cyt_P450_E_grp-I"/>
</dbReference>
<reference evidence="15 16" key="1">
    <citation type="submission" date="2023-03" db="EMBL/GenBank/DDBJ databases">
        <title>High recombination rates correlate with genetic variation in Cardiocondyla obscurior ants.</title>
        <authorList>
            <person name="Errbii M."/>
        </authorList>
    </citation>
    <scope>NUCLEOTIDE SEQUENCE [LARGE SCALE GENOMIC DNA]</scope>
    <source>
        <strain evidence="15">Alpha-2009</strain>
        <tissue evidence="15">Whole body</tissue>
    </source>
</reference>
<evidence type="ECO:0000256" key="3">
    <source>
        <dbReference type="ARBA" id="ARBA00004406"/>
    </source>
</evidence>
<keyword evidence="11" id="KW-0503">Monooxygenase</keyword>
<evidence type="ECO:0000256" key="14">
    <source>
        <dbReference type="SAM" id="Phobius"/>
    </source>
</evidence>
<dbReference type="Pfam" id="PF00067">
    <property type="entry name" value="p450"/>
    <property type="match status" value="1"/>
</dbReference>
<dbReference type="Gene3D" id="1.10.630.10">
    <property type="entry name" value="Cytochrome P450"/>
    <property type="match status" value="1"/>
</dbReference>
<comment type="cofactor">
    <cofactor evidence="1 13">
        <name>heme</name>
        <dbReference type="ChEBI" id="CHEBI:30413"/>
    </cofactor>
</comment>
<dbReference type="AlphaFoldDB" id="A0AAW2F4K7"/>
<feature type="binding site" description="axial binding residue" evidence="13">
    <location>
        <position position="443"/>
    </location>
    <ligand>
        <name>heme</name>
        <dbReference type="ChEBI" id="CHEBI:30413"/>
    </ligand>
    <ligandPart>
        <name>Fe</name>
        <dbReference type="ChEBI" id="CHEBI:18248"/>
    </ligandPart>
</feature>
<dbReference type="InterPro" id="IPR050476">
    <property type="entry name" value="Insect_CytP450_Detox"/>
</dbReference>
<evidence type="ECO:0000256" key="13">
    <source>
        <dbReference type="PIRSR" id="PIRSR602401-1"/>
    </source>
</evidence>
<comment type="subcellular location">
    <subcellularLocation>
        <location evidence="3">Endoplasmic reticulum membrane</location>
        <topology evidence="3">Peripheral membrane protein</topology>
    </subcellularLocation>
    <subcellularLocation>
        <location evidence="2">Microsome membrane</location>
        <topology evidence="2">Peripheral membrane protein</topology>
    </subcellularLocation>
</comment>
<keyword evidence="9" id="KW-0560">Oxidoreductase</keyword>
<comment type="caution">
    <text evidence="15">The sequence shown here is derived from an EMBL/GenBank/DDBJ whole genome shotgun (WGS) entry which is preliminary data.</text>
</comment>
<sequence length="485" mass="56519">MELFEILCGISTVIIVLYYFLTSTYDFWTSHGVRGPKPIIGFGNFKDVILNKTFLGDFIKNIYDAYKNEPMIGIFTAKTPVLILRDPNLIKDVLIKDFSHFANRGRTIFEKIEPLSQHLAALELKRWRPLRIKLSPVFTSGKLKEMFSLISECADNLIQYMEKIASKNEPVECRDLTAKYTTDVIGSCAFGIETNALSNENSEFRRMGRKIFAPTWKSMLRNKLRDFFPWFYQMLGYVLPQTEVDKFFIRVVVETMDYREKNNIIRNDFIDTLRELKKHPEKMANIEITESLLASQAFVFFLAGFETSSTTISNALYELALNPNIQDKLRNEINEYHVKYNGDLTYDIIKKMDYLDKVFKETLRKYPPATVLSRESMSSYTFDGTEVTIPEKQKLWIPIYAIHLDPDIYPKPDVFDPERFNEEAIQSRHPMTYLPFGDGPRNCIVIQSIQPRLLLLISLFLITFACTFCMLKNCYKVRFMKLSAF</sequence>
<dbReference type="GO" id="GO:0005506">
    <property type="term" value="F:iron ion binding"/>
    <property type="evidence" value="ECO:0007669"/>
    <property type="project" value="InterPro"/>
</dbReference>
<evidence type="ECO:0000256" key="1">
    <source>
        <dbReference type="ARBA" id="ARBA00001971"/>
    </source>
</evidence>
<evidence type="ECO:0000256" key="12">
    <source>
        <dbReference type="ARBA" id="ARBA00023136"/>
    </source>
</evidence>
<name>A0AAW2F4K7_9HYME</name>
<dbReference type="GO" id="GO:0004497">
    <property type="term" value="F:monooxygenase activity"/>
    <property type="evidence" value="ECO:0007669"/>
    <property type="project" value="UniProtKB-KW"/>
</dbReference>
<evidence type="ECO:0000256" key="10">
    <source>
        <dbReference type="ARBA" id="ARBA00023004"/>
    </source>
</evidence>
<protein>
    <recommendedName>
        <fullName evidence="17">Cytochrome P450</fullName>
    </recommendedName>
</protein>
<evidence type="ECO:0000256" key="4">
    <source>
        <dbReference type="ARBA" id="ARBA00010617"/>
    </source>
</evidence>
<evidence type="ECO:0000256" key="5">
    <source>
        <dbReference type="ARBA" id="ARBA00022617"/>
    </source>
</evidence>
<dbReference type="InterPro" id="IPR036396">
    <property type="entry name" value="Cyt_P450_sf"/>
</dbReference>
<dbReference type="GO" id="GO:0005789">
    <property type="term" value="C:endoplasmic reticulum membrane"/>
    <property type="evidence" value="ECO:0007669"/>
    <property type="project" value="UniProtKB-SubCell"/>
</dbReference>
<evidence type="ECO:0000256" key="7">
    <source>
        <dbReference type="ARBA" id="ARBA00022824"/>
    </source>
</evidence>
<evidence type="ECO:0000256" key="11">
    <source>
        <dbReference type="ARBA" id="ARBA00023033"/>
    </source>
</evidence>
<feature type="transmembrane region" description="Helical" evidence="14">
    <location>
        <begin position="453"/>
        <end position="471"/>
    </location>
</feature>
<dbReference type="EMBL" id="JADYXP020000013">
    <property type="protein sequence ID" value="KAL0110961.1"/>
    <property type="molecule type" value="Genomic_DNA"/>
</dbReference>
<organism evidence="15 16">
    <name type="scientific">Cardiocondyla obscurior</name>
    <dbReference type="NCBI Taxonomy" id="286306"/>
    <lineage>
        <taxon>Eukaryota</taxon>
        <taxon>Metazoa</taxon>
        <taxon>Ecdysozoa</taxon>
        <taxon>Arthropoda</taxon>
        <taxon>Hexapoda</taxon>
        <taxon>Insecta</taxon>
        <taxon>Pterygota</taxon>
        <taxon>Neoptera</taxon>
        <taxon>Endopterygota</taxon>
        <taxon>Hymenoptera</taxon>
        <taxon>Apocrita</taxon>
        <taxon>Aculeata</taxon>
        <taxon>Formicoidea</taxon>
        <taxon>Formicidae</taxon>
        <taxon>Myrmicinae</taxon>
        <taxon>Cardiocondyla</taxon>
    </lineage>
</organism>
<dbReference type="GO" id="GO:0016705">
    <property type="term" value="F:oxidoreductase activity, acting on paired donors, with incorporation or reduction of molecular oxygen"/>
    <property type="evidence" value="ECO:0007669"/>
    <property type="project" value="InterPro"/>
</dbReference>
<dbReference type="SUPFAM" id="SSF48264">
    <property type="entry name" value="Cytochrome P450"/>
    <property type="match status" value="1"/>
</dbReference>
<gene>
    <name evidence="15" type="ORF">PUN28_012778</name>
</gene>
<dbReference type="InterPro" id="IPR001128">
    <property type="entry name" value="Cyt_P450"/>
</dbReference>
<evidence type="ECO:0000256" key="9">
    <source>
        <dbReference type="ARBA" id="ARBA00023002"/>
    </source>
</evidence>
<evidence type="ECO:0000313" key="16">
    <source>
        <dbReference type="Proteomes" id="UP001430953"/>
    </source>
</evidence>
<dbReference type="PRINTS" id="PR00385">
    <property type="entry name" value="P450"/>
</dbReference>
<comment type="similarity">
    <text evidence="4">Belongs to the cytochrome P450 family.</text>
</comment>
<proteinExistence type="inferred from homology"/>
<evidence type="ECO:0000256" key="6">
    <source>
        <dbReference type="ARBA" id="ARBA00022723"/>
    </source>
</evidence>
<feature type="transmembrane region" description="Helical" evidence="14">
    <location>
        <begin position="7"/>
        <end position="28"/>
    </location>
</feature>
<evidence type="ECO:0008006" key="17">
    <source>
        <dbReference type="Google" id="ProtNLM"/>
    </source>
</evidence>
<keyword evidence="5 13" id="KW-0349">Heme</keyword>
<keyword evidence="6 13" id="KW-0479">Metal-binding</keyword>
<keyword evidence="7" id="KW-0256">Endoplasmic reticulum</keyword>
<dbReference type="PANTHER" id="PTHR24292:SF54">
    <property type="entry name" value="CYP9F3-RELATED"/>
    <property type="match status" value="1"/>
</dbReference>
<evidence type="ECO:0000256" key="8">
    <source>
        <dbReference type="ARBA" id="ARBA00022848"/>
    </source>
</evidence>
<dbReference type="PRINTS" id="PR00463">
    <property type="entry name" value="EP450I"/>
</dbReference>
<keyword evidence="14" id="KW-0812">Transmembrane</keyword>